<evidence type="ECO:0000313" key="1">
    <source>
        <dbReference type="EMBL" id="OSC34719.1"/>
    </source>
</evidence>
<dbReference type="Proteomes" id="UP000193577">
    <property type="component" value="Unassembled WGS sequence"/>
</dbReference>
<sequence length="84" mass="8759">MTPDEVAKVAQLIAEETAAVLFAHLPARLGDPGVSAPLPKSLDLLPDAVKRCETDVDYCEDDAVEVTTVVALETGVVTASAKLP</sequence>
<organism evidence="1 2">
    <name type="scientific">Mycolicibacillus koreensis</name>
    <dbReference type="NCBI Taxonomy" id="1069220"/>
    <lineage>
        <taxon>Bacteria</taxon>
        <taxon>Bacillati</taxon>
        <taxon>Actinomycetota</taxon>
        <taxon>Actinomycetes</taxon>
        <taxon>Mycobacteriales</taxon>
        <taxon>Mycobacteriaceae</taxon>
        <taxon>Mycolicibacillus</taxon>
    </lineage>
</organism>
<name>A0AA91PG50_9MYCO</name>
<keyword evidence="2" id="KW-1185">Reference proteome</keyword>
<reference evidence="1 2" key="1">
    <citation type="submission" date="2017-04" db="EMBL/GenBank/DDBJ databases">
        <title>The new phylogeny of genus Mycobacterium.</title>
        <authorList>
            <person name="Tortoli E."/>
            <person name="Trovato A."/>
            <person name="Cirillo D.M."/>
        </authorList>
    </citation>
    <scope>NUCLEOTIDE SEQUENCE [LARGE SCALE GENOMIC DNA]</scope>
    <source>
        <strain evidence="1 2">KCTC 19819</strain>
    </source>
</reference>
<dbReference type="AlphaFoldDB" id="A0AA91PG50"/>
<proteinExistence type="predicted"/>
<protein>
    <submittedName>
        <fullName evidence="1">Uncharacterized protein</fullName>
    </submittedName>
</protein>
<accession>A0AA91PG50</accession>
<comment type="caution">
    <text evidence="1">The sequence shown here is derived from an EMBL/GenBank/DDBJ whole genome shotgun (WGS) entry which is preliminary data.</text>
</comment>
<dbReference type="RefSeq" id="WP_085302716.1">
    <property type="nucleotide sequence ID" value="NZ_AP022594.1"/>
</dbReference>
<gene>
    <name evidence="1" type="ORF">B8W67_05575</name>
</gene>
<evidence type="ECO:0000313" key="2">
    <source>
        <dbReference type="Proteomes" id="UP000193577"/>
    </source>
</evidence>
<dbReference type="EMBL" id="NCXO01000008">
    <property type="protein sequence ID" value="OSC34719.1"/>
    <property type="molecule type" value="Genomic_DNA"/>
</dbReference>